<dbReference type="OrthoDB" id="1492360at2"/>
<evidence type="ECO:0000256" key="5">
    <source>
        <dbReference type="SAM" id="Phobius"/>
    </source>
</evidence>
<dbReference type="InterPro" id="IPR051533">
    <property type="entry name" value="WaaL-like"/>
</dbReference>
<sequence>MKSFWGLVMTRERLLLAATLFGTCIIIGLFTSKYIRILPSIGMVGFTLTALIQCVLHGSSPPRASRSVYGAFGLVYLVHLAAGLTTSEEGLDAFRQDLILQLPYLLLPLGFWLLPPLPTSHLRGLWLTLVAAASVAAILSTGNYLLHFEQINEAYLHSKVMPTEPDHIRFSLLVTLAITAGVALLAHRSIGSQWGRAGLWTTVMLLAFYQHLLAVRSGLVSFYVVGGAALLWLLFRSRQYQQALVLAACLVLIPGISYSVFPTLQNKSANTQEDMSRVHHTQSANNYSLVGRVYSYKVALKVIRAHPWLGVGKGDMASEMAVYYRRDFPNIEPEAYILPHNQYLYSAVAFGISGLLIFIVGFYYAGISVWPRYAPLLLAQYLILTVSFLVEYTLETQVGLGFALFFLLLALEGSKSVSDAETTWRPA</sequence>
<comment type="subcellular location">
    <subcellularLocation>
        <location evidence="1">Membrane</location>
        <topology evidence="1">Multi-pass membrane protein</topology>
    </subcellularLocation>
</comment>
<evidence type="ECO:0000256" key="2">
    <source>
        <dbReference type="ARBA" id="ARBA00022692"/>
    </source>
</evidence>
<gene>
    <name evidence="7" type="ORF">D0T11_00550</name>
</gene>
<proteinExistence type="predicted"/>
<evidence type="ECO:0000256" key="4">
    <source>
        <dbReference type="ARBA" id="ARBA00023136"/>
    </source>
</evidence>
<keyword evidence="4 5" id="KW-0472">Membrane</keyword>
<evidence type="ECO:0000313" key="8">
    <source>
        <dbReference type="Proteomes" id="UP000284250"/>
    </source>
</evidence>
<name>A0A418R9R6_9BACT</name>
<dbReference type="Pfam" id="PF04932">
    <property type="entry name" value="Wzy_C"/>
    <property type="match status" value="1"/>
</dbReference>
<feature type="domain" description="O-antigen ligase-related" evidence="6">
    <location>
        <begin position="204"/>
        <end position="359"/>
    </location>
</feature>
<dbReference type="Proteomes" id="UP000284250">
    <property type="component" value="Unassembled WGS sequence"/>
</dbReference>
<dbReference type="PANTHER" id="PTHR37422">
    <property type="entry name" value="TEICHURONIC ACID BIOSYNTHESIS PROTEIN TUAE"/>
    <property type="match status" value="1"/>
</dbReference>
<feature type="transmembrane region" description="Helical" evidence="5">
    <location>
        <begin position="343"/>
        <end position="366"/>
    </location>
</feature>
<keyword evidence="3 5" id="KW-1133">Transmembrane helix</keyword>
<dbReference type="PANTHER" id="PTHR37422:SF13">
    <property type="entry name" value="LIPOPOLYSACCHARIDE BIOSYNTHESIS PROTEIN PA4999-RELATED"/>
    <property type="match status" value="1"/>
</dbReference>
<dbReference type="GO" id="GO:0016020">
    <property type="term" value="C:membrane"/>
    <property type="evidence" value="ECO:0007669"/>
    <property type="project" value="UniProtKB-SubCell"/>
</dbReference>
<evidence type="ECO:0000256" key="1">
    <source>
        <dbReference type="ARBA" id="ARBA00004141"/>
    </source>
</evidence>
<accession>A0A418R9R6</accession>
<reference evidence="7 8" key="1">
    <citation type="submission" date="2018-09" db="EMBL/GenBank/DDBJ databases">
        <authorList>
            <person name="Zeman M."/>
            <person name="Pardy F."/>
        </authorList>
    </citation>
    <scope>NUCLEOTIDE SEQUENCE [LARGE SCALE GENOMIC DNA]</scope>
    <source>
        <strain evidence="7 8">CCM 8852</strain>
    </source>
</reference>
<dbReference type="InterPro" id="IPR007016">
    <property type="entry name" value="O-antigen_ligase-rel_domated"/>
</dbReference>
<organism evidence="7 8">
    <name type="scientific">Hymenobacter rubripertinctus</name>
    <dbReference type="NCBI Taxonomy" id="2029981"/>
    <lineage>
        <taxon>Bacteria</taxon>
        <taxon>Pseudomonadati</taxon>
        <taxon>Bacteroidota</taxon>
        <taxon>Cytophagia</taxon>
        <taxon>Cytophagales</taxon>
        <taxon>Hymenobacteraceae</taxon>
        <taxon>Hymenobacter</taxon>
    </lineage>
</organism>
<evidence type="ECO:0000313" key="7">
    <source>
        <dbReference type="EMBL" id="RIY14213.1"/>
    </source>
</evidence>
<feature type="transmembrane region" description="Helical" evidence="5">
    <location>
        <begin position="37"/>
        <end position="56"/>
    </location>
</feature>
<reference evidence="7 8" key="2">
    <citation type="submission" date="2019-01" db="EMBL/GenBank/DDBJ databases">
        <title>Hymenobacter humicola sp. nov., isolated from soils in Antarctica.</title>
        <authorList>
            <person name="Sedlacek I."/>
            <person name="Holochova P."/>
            <person name="Kralova S."/>
            <person name="Pantucek R."/>
            <person name="Stankova E."/>
            <person name="Vrbovska V."/>
            <person name="Kristofova L."/>
            <person name="Svec P."/>
            <person name="Busse H.-J."/>
        </authorList>
    </citation>
    <scope>NUCLEOTIDE SEQUENCE [LARGE SCALE GENOMIC DNA]</scope>
    <source>
        <strain evidence="7 8">CCM 8852</strain>
    </source>
</reference>
<keyword evidence="7" id="KW-0436">Ligase</keyword>
<feature type="transmembrane region" description="Helical" evidence="5">
    <location>
        <begin position="126"/>
        <end position="148"/>
    </location>
</feature>
<evidence type="ECO:0000256" key="3">
    <source>
        <dbReference type="ARBA" id="ARBA00022989"/>
    </source>
</evidence>
<comment type="caution">
    <text evidence="7">The sequence shown here is derived from an EMBL/GenBank/DDBJ whole genome shotgun (WGS) entry which is preliminary data.</text>
</comment>
<feature type="transmembrane region" description="Helical" evidence="5">
    <location>
        <begin position="396"/>
        <end position="413"/>
    </location>
</feature>
<dbReference type="GO" id="GO:0016874">
    <property type="term" value="F:ligase activity"/>
    <property type="evidence" value="ECO:0007669"/>
    <property type="project" value="UniProtKB-KW"/>
</dbReference>
<evidence type="ECO:0000259" key="6">
    <source>
        <dbReference type="Pfam" id="PF04932"/>
    </source>
</evidence>
<feature type="transmembrane region" description="Helical" evidence="5">
    <location>
        <begin position="98"/>
        <end position="114"/>
    </location>
</feature>
<dbReference type="EMBL" id="QYCN01000001">
    <property type="protein sequence ID" value="RIY14213.1"/>
    <property type="molecule type" value="Genomic_DNA"/>
</dbReference>
<dbReference type="RefSeq" id="WP_119653835.1">
    <property type="nucleotide sequence ID" value="NZ_JBHUOI010000075.1"/>
</dbReference>
<feature type="transmembrane region" description="Helical" evidence="5">
    <location>
        <begin position="242"/>
        <end position="261"/>
    </location>
</feature>
<feature type="transmembrane region" description="Helical" evidence="5">
    <location>
        <begin position="68"/>
        <end position="86"/>
    </location>
</feature>
<keyword evidence="8" id="KW-1185">Reference proteome</keyword>
<feature type="transmembrane region" description="Helical" evidence="5">
    <location>
        <begin position="168"/>
        <end position="187"/>
    </location>
</feature>
<keyword evidence="2 5" id="KW-0812">Transmembrane</keyword>
<feature type="transmembrane region" description="Helical" evidence="5">
    <location>
        <begin position="218"/>
        <end position="235"/>
    </location>
</feature>
<protein>
    <submittedName>
        <fullName evidence="7">O-antigen ligase domain-containing protein</fullName>
    </submittedName>
</protein>
<feature type="transmembrane region" description="Helical" evidence="5">
    <location>
        <begin position="12"/>
        <end position="31"/>
    </location>
</feature>
<dbReference type="AlphaFoldDB" id="A0A418R9R6"/>